<comment type="caution">
    <text evidence="1">The sequence shown here is derived from an EMBL/GenBank/DDBJ whole genome shotgun (WGS) entry which is preliminary data.</text>
</comment>
<proteinExistence type="predicted"/>
<dbReference type="EMBL" id="JBHMEY010000067">
    <property type="protein sequence ID" value="MFB9098193.1"/>
    <property type="molecule type" value="Genomic_DNA"/>
</dbReference>
<evidence type="ECO:0000313" key="2">
    <source>
        <dbReference type="Proteomes" id="UP001589607"/>
    </source>
</evidence>
<keyword evidence="2" id="KW-1185">Reference proteome</keyword>
<evidence type="ECO:0000313" key="1">
    <source>
        <dbReference type="EMBL" id="MFB9098193.1"/>
    </source>
</evidence>
<dbReference type="Proteomes" id="UP001589607">
    <property type="component" value="Unassembled WGS sequence"/>
</dbReference>
<organism evidence="1 2">
    <name type="scientific">Flavobacterium jumunjinense</name>
    <dbReference type="NCBI Taxonomy" id="998845"/>
    <lineage>
        <taxon>Bacteria</taxon>
        <taxon>Pseudomonadati</taxon>
        <taxon>Bacteroidota</taxon>
        <taxon>Flavobacteriia</taxon>
        <taxon>Flavobacteriales</taxon>
        <taxon>Flavobacteriaceae</taxon>
        <taxon>Flavobacterium</taxon>
    </lineage>
</organism>
<gene>
    <name evidence="1" type="ORF">ACFFVF_16895</name>
</gene>
<reference evidence="1 2" key="1">
    <citation type="submission" date="2024-09" db="EMBL/GenBank/DDBJ databases">
        <authorList>
            <person name="Sun Q."/>
            <person name="Mori K."/>
        </authorList>
    </citation>
    <scope>NUCLEOTIDE SEQUENCE [LARGE SCALE GENOMIC DNA]</scope>
    <source>
        <strain evidence="1 2">CECT 7955</strain>
    </source>
</reference>
<protein>
    <submittedName>
        <fullName evidence="1">Uncharacterized protein</fullName>
    </submittedName>
</protein>
<name>A0ABV5GS67_9FLAO</name>
<sequence>METPQDDSNIDKITQNRVDQGIQELLDEKELKIQWRKELEQNEAVQNYFKGYQASSVKTFIDEYLNKKYFWFRFGDMYKQLSDDHKSQWIELAHDHLEIILQKKLFDLQCLWRAEQIELKGVEICFDFVIWQNDIFNCPFLEPITQDDIEMYQQYLLQEEMELIEYYAGEEWQDYEERKAGYLNPDGDYLEMPDWYEFHNLRTGNTKLLLLPDTRGDKEKLYSDLYFKNKEEQEAKQEQPPSKPKDNRISLSGYDEETVTFFVKTFESKDIQNKRNHYNEYNDIRDNMYYEDLVRELIEAKENIPIRAHYDFREALVLAYNEYRCKKVAEHLPLAFEQYQFNIKMGLSVGDRDTFYHSLRTNYVERFIAGRILNGEAPNLDF</sequence>
<accession>A0ABV5GS67</accession>
<dbReference type="RefSeq" id="WP_236456293.1">
    <property type="nucleotide sequence ID" value="NZ_CBCSGE010000024.1"/>
</dbReference>